<proteinExistence type="predicted"/>
<keyword evidence="2" id="KW-1185">Reference proteome</keyword>
<accession>A0A9Q1AKA7</accession>
<comment type="caution">
    <text evidence="1">The sequence shown here is derived from an EMBL/GenBank/DDBJ whole genome shotgun (WGS) entry which is preliminary data.</text>
</comment>
<gene>
    <name evidence="1" type="ORF">OIU79_017866</name>
</gene>
<name>A0A9Q1AKA7_SALPP</name>
<reference evidence="1" key="1">
    <citation type="submission" date="2022-11" db="EMBL/GenBank/DDBJ databases">
        <authorList>
            <person name="Hyden B.L."/>
            <person name="Feng K."/>
            <person name="Yates T."/>
            <person name="Jawdy S."/>
            <person name="Smart L.B."/>
            <person name="Muchero W."/>
        </authorList>
    </citation>
    <scope>NUCLEOTIDE SEQUENCE</scope>
    <source>
        <tissue evidence="1">Shoot tip</tissue>
    </source>
</reference>
<protein>
    <submittedName>
        <fullName evidence="1">Uncharacterized protein</fullName>
    </submittedName>
</protein>
<organism evidence="1 2">
    <name type="scientific">Salix purpurea</name>
    <name type="common">Purple osier willow</name>
    <dbReference type="NCBI Taxonomy" id="77065"/>
    <lineage>
        <taxon>Eukaryota</taxon>
        <taxon>Viridiplantae</taxon>
        <taxon>Streptophyta</taxon>
        <taxon>Embryophyta</taxon>
        <taxon>Tracheophyta</taxon>
        <taxon>Spermatophyta</taxon>
        <taxon>Magnoliopsida</taxon>
        <taxon>eudicotyledons</taxon>
        <taxon>Gunneridae</taxon>
        <taxon>Pentapetalae</taxon>
        <taxon>rosids</taxon>
        <taxon>fabids</taxon>
        <taxon>Malpighiales</taxon>
        <taxon>Salicaceae</taxon>
        <taxon>Saliceae</taxon>
        <taxon>Salix</taxon>
    </lineage>
</organism>
<reference evidence="1" key="2">
    <citation type="journal article" date="2023" name="Int. J. Mol. Sci.">
        <title>De Novo Assembly and Annotation of 11 Diverse Shrub Willow (Salix) Genomes Reveals Novel Gene Organization in Sex-Linked Regions.</title>
        <authorList>
            <person name="Hyden B."/>
            <person name="Feng K."/>
            <person name="Yates T.B."/>
            <person name="Jawdy S."/>
            <person name="Cereghino C."/>
            <person name="Smart L.B."/>
            <person name="Muchero W."/>
        </authorList>
    </citation>
    <scope>NUCLEOTIDE SEQUENCE</scope>
    <source>
        <tissue evidence="1">Shoot tip</tissue>
    </source>
</reference>
<evidence type="ECO:0000313" key="2">
    <source>
        <dbReference type="Proteomes" id="UP001151532"/>
    </source>
</evidence>
<evidence type="ECO:0000313" key="1">
    <source>
        <dbReference type="EMBL" id="KAJ6774555.1"/>
    </source>
</evidence>
<dbReference type="AlphaFoldDB" id="A0A9Q1AKA7"/>
<dbReference type="EMBL" id="JAPFFK010000002">
    <property type="protein sequence ID" value="KAJ6774555.1"/>
    <property type="molecule type" value="Genomic_DNA"/>
</dbReference>
<sequence>MWNQSEFDIIRVQKDPFMMENQLKAKEMIIGQIMSVNQGSVHKHRWAWCLRPLESNFYLRPPYACPQTHPSYSYGQQLATGMITCDWSPDTTSTLME</sequence>
<dbReference type="Proteomes" id="UP001151532">
    <property type="component" value="Chromosome 5"/>
</dbReference>